<keyword evidence="2 6" id="KW-0812">Transmembrane</keyword>
<keyword evidence="3 6" id="KW-1133">Transmembrane helix</keyword>
<comment type="caution">
    <text evidence="8">The sequence shown here is derived from an EMBL/GenBank/DDBJ whole genome shotgun (WGS) entry which is preliminary data.</text>
</comment>
<evidence type="ECO:0000313" key="8">
    <source>
        <dbReference type="EMBL" id="TQJ08196.1"/>
    </source>
</evidence>
<feature type="compositionally biased region" description="Low complexity" evidence="5">
    <location>
        <begin position="10"/>
        <end position="24"/>
    </location>
</feature>
<keyword evidence="4 6" id="KW-0472">Membrane</keyword>
<sequence length="417" mass="43320">MTAEPRTTSAPSPAAPGAPYGAPQDPGPRPPSAPWRVVAAREIHVKLTDKNFLVSTALTLALLAGSFALQVVLGQHRDSVTAVATGDGARTVLAAADRLGDEQGRPVDLTVTDATDPAAVTAAVRGGTADVGLVHDGTAWRLVSKDAADSSLTALVREAVQQQVLATNAAAAGTSVSALTAGSTLSLDRLDPGGDDAVKYVVALVFAFLFYLASLLFGMSIASSVVEEKQSRVVEILVSAVPVRQLLLGKVAGTSALALAQMVLFVGVGLVGVSMSSYRTLLPAVATASGWFLVFFLAGFVALACLWAAAGALATRNEDLQSTTPVLSMVLVITMVLGLVGQGTVQVVASFVPVLSVLAMPQRLFAGTAQWWEPVVSLGLTLAFVVLAVWVGERLYSRTLLQTQRRLSLREALRVRA</sequence>
<reference evidence="8 9" key="1">
    <citation type="submission" date="2019-06" db="EMBL/GenBank/DDBJ databases">
        <title>Sequencing the genomes of 1000 actinobacteria strains.</title>
        <authorList>
            <person name="Klenk H.-P."/>
        </authorList>
    </citation>
    <scope>NUCLEOTIDE SEQUENCE [LARGE SCALE GENOMIC DNA]</scope>
    <source>
        <strain evidence="8 9">DSM 18607</strain>
    </source>
</reference>
<proteinExistence type="predicted"/>
<evidence type="ECO:0000256" key="4">
    <source>
        <dbReference type="ARBA" id="ARBA00023136"/>
    </source>
</evidence>
<evidence type="ECO:0000256" key="1">
    <source>
        <dbReference type="ARBA" id="ARBA00004141"/>
    </source>
</evidence>
<dbReference type="Proteomes" id="UP000317893">
    <property type="component" value="Unassembled WGS sequence"/>
</dbReference>
<feature type="domain" description="ABC-2 type transporter transmembrane" evidence="7">
    <location>
        <begin position="77"/>
        <end position="391"/>
    </location>
</feature>
<evidence type="ECO:0000313" key="9">
    <source>
        <dbReference type="Proteomes" id="UP000317893"/>
    </source>
</evidence>
<evidence type="ECO:0000259" key="7">
    <source>
        <dbReference type="Pfam" id="PF12698"/>
    </source>
</evidence>
<dbReference type="InterPro" id="IPR013525">
    <property type="entry name" value="ABC2_TM"/>
</dbReference>
<feature type="transmembrane region" description="Helical" evidence="6">
    <location>
        <begin position="326"/>
        <end position="355"/>
    </location>
</feature>
<feature type="transmembrane region" description="Helical" evidence="6">
    <location>
        <begin position="51"/>
        <end position="73"/>
    </location>
</feature>
<dbReference type="PANTHER" id="PTHR43471">
    <property type="entry name" value="ABC TRANSPORTER PERMEASE"/>
    <property type="match status" value="1"/>
</dbReference>
<feature type="transmembrane region" description="Helical" evidence="6">
    <location>
        <begin position="247"/>
        <end position="271"/>
    </location>
</feature>
<dbReference type="GO" id="GO:0016020">
    <property type="term" value="C:membrane"/>
    <property type="evidence" value="ECO:0007669"/>
    <property type="project" value="UniProtKB-SubCell"/>
</dbReference>
<dbReference type="OrthoDB" id="3268959at2"/>
<gene>
    <name evidence="8" type="ORF">FB458_1280</name>
</gene>
<organism evidence="8 9">
    <name type="scientific">Lapillicoccus jejuensis</name>
    <dbReference type="NCBI Taxonomy" id="402171"/>
    <lineage>
        <taxon>Bacteria</taxon>
        <taxon>Bacillati</taxon>
        <taxon>Actinomycetota</taxon>
        <taxon>Actinomycetes</taxon>
        <taxon>Micrococcales</taxon>
        <taxon>Intrasporangiaceae</taxon>
        <taxon>Lapillicoccus</taxon>
    </lineage>
</organism>
<dbReference type="PANTHER" id="PTHR43471:SF3">
    <property type="entry name" value="ABC TRANSPORTER PERMEASE PROTEIN NATB"/>
    <property type="match status" value="1"/>
</dbReference>
<evidence type="ECO:0000256" key="3">
    <source>
        <dbReference type="ARBA" id="ARBA00022989"/>
    </source>
</evidence>
<evidence type="ECO:0000256" key="5">
    <source>
        <dbReference type="SAM" id="MobiDB-lite"/>
    </source>
</evidence>
<feature type="transmembrane region" description="Helical" evidence="6">
    <location>
        <begin position="291"/>
        <end position="314"/>
    </location>
</feature>
<dbReference type="GO" id="GO:0140359">
    <property type="term" value="F:ABC-type transporter activity"/>
    <property type="evidence" value="ECO:0007669"/>
    <property type="project" value="InterPro"/>
</dbReference>
<feature type="transmembrane region" description="Helical" evidence="6">
    <location>
        <begin position="200"/>
        <end position="226"/>
    </location>
</feature>
<accession>A0A542DYS1</accession>
<feature type="transmembrane region" description="Helical" evidence="6">
    <location>
        <begin position="375"/>
        <end position="396"/>
    </location>
</feature>
<evidence type="ECO:0000256" key="2">
    <source>
        <dbReference type="ARBA" id="ARBA00022692"/>
    </source>
</evidence>
<keyword evidence="9" id="KW-1185">Reference proteome</keyword>
<dbReference type="AlphaFoldDB" id="A0A542DYS1"/>
<evidence type="ECO:0000256" key="6">
    <source>
        <dbReference type="SAM" id="Phobius"/>
    </source>
</evidence>
<feature type="region of interest" description="Disordered" evidence="5">
    <location>
        <begin position="1"/>
        <end position="33"/>
    </location>
</feature>
<dbReference type="EMBL" id="VFMN01000001">
    <property type="protein sequence ID" value="TQJ08196.1"/>
    <property type="molecule type" value="Genomic_DNA"/>
</dbReference>
<protein>
    <submittedName>
        <fullName evidence="8">ABC-2 type transport system permease protein</fullName>
    </submittedName>
</protein>
<comment type="subcellular location">
    <subcellularLocation>
        <location evidence="1">Membrane</location>
        <topology evidence="1">Multi-pass membrane protein</topology>
    </subcellularLocation>
</comment>
<name>A0A542DYS1_9MICO</name>
<dbReference type="Pfam" id="PF12698">
    <property type="entry name" value="ABC2_membrane_3"/>
    <property type="match status" value="1"/>
</dbReference>
<dbReference type="RefSeq" id="WP_141847738.1">
    <property type="nucleotide sequence ID" value="NZ_BAAAPR010000002.1"/>
</dbReference>